<name>A0ACB6V7Z1_9ASCO</name>
<dbReference type="Proteomes" id="UP000744676">
    <property type="component" value="Unassembled WGS sequence"/>
</dbReference>
<reference evidence="1 2" key="1">
    <citation type="journal article" date="2020" name="Front. Microbiol.">
        <title>Phenotypic and Genetic Characterization of the Cheese Ripening Yeast Geotrichum candidum.</title>
        <authorList>
            <person name="Perkins V."/>
            <person name="Vignola S."/>
            <person name="Lessard M.H."/>
            <person name="Plante P.L."/>
            <person name="Corbeil J."/>
            <person name="Dugat-Bony E."/>
            <person name="Frenette M."/>
            <person name="Labrie S."/>
        </authorList>
    </citation>
    <scope>NUCLEOTIDE SEQUENCE [LARGE SCALE GENOMIC DNA]</scope>
    <source>
        <strain evidence="1 2">LMA-1147</strain>
    </source>
</reference>
<accession>A0ACB6V7Z1</accession>
<protein>
    <submittedName>
        <fullName evidence="1">Uncharacterized protein</fullName>
    </submittedName>
</protein>
<keyword evidence="2" id="KW-1185">Reference proteome</keyword>
<evidence type="ECO:0000313" key="1">
    <source>
        <dbReference type="EMBL" id="KAF5100567.1"/>
    </source>
</evidence>
<proteinExistence type="predicted"/>
<comment type="caution">
    <text evidence="1">The sequence shown here is derived from an EMBL/GenBank/DDBJ whole genome shotgun (WGS) entry which is preliminary data.</text>
</comment>
<gene>
    <name evidence="1" type="ORF">D0Z00_001186</name>
</gene>
<sequence>MQFSFISQPPSPKNPHTRSKFQPFLPSPSDQTMLHEWKIITSRHENLHPVAQVISRLSLSLVLYYLLRTFVFTSSLRFVPVAVLTLMVASSFRVLTDKNGFAQSFLASGGVGSNSSRAAIVSAIAAFDGYKENTHSLLKRRYALFAKLPLAHRQIATEAGYLDRLHEMSIRIDNNARITHALAKFARRKHSVKDYELRVARPLSNGAVIELLNHYVRDWSDETATERSRLFEPILTRLQKEFPAAIAGKKKVLVPGSGLARLAYEISALGFQTQAQEYSHLMDIAAQFIFEHKGYLPGTDSGFELYPYVHEFSHQASTEAQLRSITVPDTAANPGFKKPKTLQLGYGDFTQLATTAAGQYDAVVTLYLIDTAENAMKYLDAIRTLLKPGGVWINFGPLKWGTAPQVEFNLEELERVIEKFDFTIEDRFQGENEYNGDRLGLWQGKYRIRGWIARKENATVVVE</sequence>
<evidence type="ECO:0000313" key="2">
    <source>
        <dbReference type="Proteomes" id="UP000744676"/>
    </source>
</evidence>
<dbReference type="EMBL" id="QVQA01000020">
    <property type="protein sequence ID" value="KAF5100567.1"/>
    <property type="molecule type" value="Genomic_DNA"/>
</dbReference>
<organism evidence="1 2">
    <name type="scientific">Geotrichum galactomycetum</name>
    <dbReference type="NCBI Taxonomy" id="27317"/>
    <lineage>
        <taxon>Eukaryota</taxon>
        <taxon>Fungi</taxon>
        <taxon>Dikarya</taxon>
        <taxon>Ascomycota</taxon>
        <taxon>Saccharomycotina</taxon>
        <taxon>Dipodascomycetes</taxon>
        <taxon>Dipodascales</taxon>
        <taxon>Dipodascaceae</taxon>
        <taxon>Geotrichum</taxon>
    </lineage>
</organism>